<feature type="region of interest" description="Disordered" evidence="1">
    <location>
        <begin position="311"/>
        <end position="330"/>
    </location>
</feature>
<gene>
    <name evidence="4" type="primary">LOC111136653</name>
</gene>
<proteinExistence type="predicted"/>
<dbReference type="AlphaFoldDB" id="A0A8B8ETS9"/>
<dbReference type="GeneID" id="111136653"/>
<evidence type="ECO:0000256" key="1">
    <source>
        <dbReference type="SAM" id="MobiDB-lite"/>
    </source>
</evidence>
<accession>A0A8B8ETS9</accession>
<organism evidence="3 4">
    <name type="scientific">Crassostrea virginica</name>
    <name type="common">Eastern oyster</name>
    <dbReference type="NCBI Taxonomy" id="6565"/>
    <lineage>
        <taxon>Eukaryota</taxon>
        <taxon>Metazoa</taxon>
        <taxon>Spiralia</taxon>
        <taxon>Lophotrochozoa</taxon>
        <taxon>Mollusca</taxon>
        <taxon>Bivalvia</taxon>
        <taxon>Autobranchia</taxon>
        <taxon>Pteriomorphia</taxon>
        <taxon>Ostreida</taxon>
        <taxon>Ostreoidea</taxon>
        <taxon>Ostreidae</taxon>
        <taxon>Crassostrea</taxon>
    </lineage>
</organism>
<protein>
    <submittedName>
        <fullName evidence="4">Mucin-2-like</fullName>
    </submittedName>
</protein>
<reference evidence="4" key="1">
    <citation type="submission" date="2025-08" db="UniProtKB">
        <authorList>
            <consortium name="RefSeq"/>
        </authorList>
    </citation>
    <scope>IDENTIFICATION</scope>
    <source>
        <tissue evidence="4">Whole sample</tissue>
    </source>
</reference>
<dbReference type="KEGG" id="cvn:111136653"/>
<keyword evidence="2" id="KW-0732">Signal</keyword>
<dbReference type="RefSeq" id="XP_022343370.1">
    <property type="nucleotide sequence ID" value="XM_022487662.1"/>
</dbReference>
<dbReference type="OrthoDB" id="64893at2759"/>
<dbReference type="PANTHER" id="PTHR21113:SF4">
    <property type="entry name" value="CHITIN-BINDING TYPE-4 DOMAIN-CONTAINING PROTEIN"/>
    <property type="match status" value="1"/>
</dbReference>
<evidence type="ECO:0000256" key="2">
    <source>
        <dbReference type="SAM" id="SignalP"/>
    </source>
</evidence>
<sequence>MKNWVLFLTACTAILSLVEPHGYLKDPPARGTMWTLGWNTPKNYNHMQMFCGGKQHQHLVNGGKCGICGDPYEAPQPRDNEGGGLYSSGIISKCFEKTASVIEVKVQITANHLGYFEFRLCEHNDPFTPVTQECLDKHVLNLTNGEGTRYYIAPEIGEYTVQLLLPQDVQCSQCVLQWKYNTGNSWGCEGTLCGLGYGDQEQFYGCSDVSVLESCDNFDHYQYLNGNTGTPKPTTTVVTPTTTTASITSTPVPTTTTTTVQPTTTTVKPTTTTVQPTTTTIKPTTTTVPPTSTTVKPSTTTVQPITTTIQPTTASTTKTTTTVKPTTPSMLTTTSQTTALYGECYAKMDVQDDSENIDEICQFGCSKNFCLSYYCQCEEKHPTTTSSTLISILSSTKSSTASTATTTQSSQTCNDVRVVELYSNVAGMLDWCIQQCEIGTCPASHCIC</sequence>
<dbReference type="Proteomes" id="UP000694844">
    <property type="component" value="Chromosome 5"/>
</dbReference>
<keyword evidence="3" id="KW-1185">Reference proteome</keyword>
<name>A0A8B8ETS9_CRAVI</name>
<feature type="signal peptide" evidence="2">
    <location>
        <begin position="1"/>
        <end position="20"/>
    </location>
</feature>
<feature type="chain" id="PRO_5034781381" evidence="2">
    <location>
        <begin position="21"/>
        <end position="448"/>
    </location>
</feature>
<dbReference type="PANTHER" id="PTHR21113">
    <property type="entry name" value="AGAP001705-PA"/>
    <property type="match status" value="1"/>
</dbReference>
<evidence type="ECO:0000313" key="3">
    <source>
        <dbReference type="Proteomes" id="UP000694844"/>
    </source>
</evidence>
<evidence type="ECO:0000313" key="4">
    <source>
        <dbReference type="RefSeq" id="XP_022343370.1"/>
    </source>
</evidence>
<feature type="region of interest" description="Disordered" evidence="1">
    <location>
        <begin position="232"/>
        <end position="301"/>
    </location>
</feature>